<evidence type="ECO:0000313" key="2">
    <source>
        <dbReference type="Proteomes" id="UP000013248"/>
    </source>
</evidence>
<comment type="caution">
    <text evidence="1">The sequence shown here is derived from an EMBL/GenBank/DDBJ whole genome shotgun (WGS) entry which is preliminary data.</text>
</comment>
<accession>N9M6S8</accession>
<name>N9M6S8_9GAMM</name>
<gene>
    <name evidence="1" type="ORF">F900_00188</name>
</gene>
<dbReference type="PATRIC" id="fig|1217705.3.peg.174"/>
<dbReference type="STRING" id="1217705.F900_00188"/>
<dbReference type="HOGENOM" id="CLU_668394_0_0_6"/>
<proteinExistence type="predicted"/>
<dbReference type="AlphaFoldDB" id="N9M6S8"/>
<sequence>MFKFLKKIFFSSEPYINTTEILAERQAFEQTHISNIPQPEPEIVDIPFIKKSLDELLQSLRYYDGYARQRTLEHLKDCYEQELFPALLFRLSDYVEINRELAAQHIQRWSQRPEFAQLCIAHFLQIAAVQQRVRTVPEIENLLLNTVAENTDYLQRTVIFEQGQLPRILLNYILKYQWIKQEQLLELSKIAKDQIVRKFWLDHITQNESDQTLLFELKNSQFRDVQYYLFDVLYQRKILNTDDIIELWHSRFLSVMDYAYFALRQQNFNFKNYFNQYPIELLSPQQVKIRAYQWVLFKGEQAQFFEIIEKIEIKTIANALVLFALKQKFIQFHHYLDYFALTQQKLLPHNFIKAKVYSDTQPTLDELKQYLSLVKDNLSLQQRLDLTQGYSLWDQLYWFVTQQEYIQTEKDRQDFYYHLRCRLQFLSYEIHPPRWTVIQKDQMKQQLPVFMKQYSEIFEDVGVKKILGNL</sequence>
<dbReference type="EMBL" id="APRP01000004">
    <property type="protein sequence ID" value="ENX04204.1"/>
    <property type="molecule type" value="Genomic_DNA"/>
</dbReference>
<dbReference type="eggNOG" id="ENOG50329YS">
    <property type="taxonomic scope" value="Bacteria"/>
</dbReference>
<reference evidence="1 2" key="1">
    <citation type="submission" date="2013-02" db="EMBL/GenBank/DDBJ databases">
        <title>The Genome Sequence of Acinetobacter sp. ANC 3862.</title>
        <authorList>
            <consortium name="The Broad Institute Genome Sequencing Platform"/>
            <consortium name="The Broad Institute Genome Sequencing Center for Infectious Disease"/>
            <person name="Cerqueira G."/>
            <person name="Feldgarden M."/>
            <person name="Courvalin P."/>
            <person name="Perichon B."/>
            <person name="Grillot-Courvalin C."/>
            <person name="Clermont D."/>
            <person name="Rocha E."/>
            <person name="Yoon E.-J."/>
            <person name="Nemec A."/>
            <person name="Walker B."/>
            <person name="Young S.K."/>
            <person name="Zeng Q."/>
            <person name="Gargeya S."/>
            <person name="Fitzgerald M."/>
            <person name="Haas B."/>
            <person name="Abouelleil A."/>
            <person name="Alvarado L."/>
            <person name="Arachchi H.M."/>
            <person name="Berlin A.M."/>
            <person name="Chapman S.B."/>
            <person name="Dewar J."/>
            <person name="Goldberg J."/>
            <person name="Griggs A."/>
            <person name="Gujja S."/>
            <person name="Hansen M."/>
            <person name="Howarth C."/>
            <person name="Imamovic A."/>
            <person name="Larimer J."/>
            <person name="McCowan C."/>
            <person name="Murphy C."/>
            <person name="Neiman D."/>
            <person name="Pearson M."/>
            <person name="Priest M."/>
            <person name="Roberts A."/>
            <person name="Saif S."/>
            <person name="Shea T."/>
            <person name="Sisk P."/>
            <person name="Sykes S."/>
            <person name="Wortman J."/>
            <person name="Nusbaum C."/>
            <person name="Birren B."/>
        </authorList>
    </citation>
    <scope>NUCLEOTIDE SEQUENCE [LARGE SCALE GENOMIC DNA]</scope>
    <source>
        <strain evidence="1 2">ANC 3862</strain>
    </source>
</reference>
<dbReference type="RefSeq" id="WP_005214325.1">
    <property type="nucleotide sequence ID" value="NZ_KB850088.1"/>
</dbReference>
<protein>
    <submittedName>
        <fullName evidence="1">Uncharacterized protein</fullName>
    </submittedName>
</protein>
<evidence type="ECO:0000313" key="1">
    <source>
        <dbReference type="EMBL" id="ENX04204.1"/>
    </source>
</evidence>
<dbReference type="Proteomes" id="UP000013248">
    <property type="component" value="Unassembled WGS sequence"/>
</dbReference>
<organism evidence="1 2">
    <name type="scientific">Acinetobacter modestus</name>
    <dbReference type="NCBI Taxonomy" id="1776740"/>
    <lineage>
        <taxon>Bacteria</taxon>
        <taxon>Pseudomonadati</taxon>
        <taxon>Pseudomonadota</taxon>
        <taxon>Gammaproteobacteria</taxon>
        <taxon>Moraxellales</taxon>
        <taxon>Moraxellaceae</taxon>
        <taxon>Acinetobacter</taxon>
    </lineage>
</organism>